<proteinExistence type="predicted"/>
<comment type="caution">
    <text evidence="1">The sequence shown here is derived from an EMBL/GenBank/DDBJ whole genome shotgun (WGS) entry which is preliminary data.</text>
</comment>
<dbReference type="AlphaFoldDB" id="A0ABD0U421"/>
<dbReference type="EMBL" id="JANQDX010000018">
    <property type="protein sequence ID" value="KAL0906919.1"/>
    <property type="molecule type" value="Genomic_DNA"/>
</dbReference>
<organism evidence="1 2">
    <name type="scientific">Dendrobium thyrsiflorum</name>
    <name type="common">Pinecone-like raceme dendrobium</name>
    <name type="synonym">Orchid</name>
    <dbReference type="NCBI Taxonomy" id="117978"/>
    <lineage>
        <taxon>Eukaryota</taxon>
        <taxon>Viridiplantae</taxon>
        <taxon>Streptophyta</taxon>
        <taxon>Embryophyta</taxon>
        <taxon>Tracheophyta</taxon>
        <taxon>Spermatophyta</taxon>
        <taxon>Magnoliopsida</taxon>
        <taxon>Liliopsida</taxon>
        <taxon>Asparagales</taxon>
        <taxon>Orchidaceae</taxon>
        <taxon>Epidendroideae</taxon>
        <taxon>Malaxideae</taxon>
        <taxon>Dendrobiinae</taxon>
        <taxon>Dendrobium</taxon>
    </lineage>
</organism>
<evidence type="ECO:0000313" key="2">
    <source>
        <dbReference type="Proteomes" id="UP001552299"/>
    </source>
</evidence>
<keyword evidence="2" id="KW-1185">Reference proteome</keyword>
<gene>
    <name evidence="1" type="ORF">M5K25_025452</name>
</gene>
<sequence length="108" mass="12211">MVDSNYTNGFSVQILHEVLNDKFKHAPATHHRDELFCRELEATEPIEFDTHVPHGHSWASLQMVMNEIYEDPRRCGTPSDSALNDTNHPGQCTQRVCTKAPMATDAAF</sequence>
<evidence type="ECO:0000313" key="1">
    <source>
        <dbReference type="EMBL" id="KAL0906919.1"/>
    </source>
</evidence>
<accession>A0ABD0U421</accession>
<dbReference type="Proteomes" id="UP001552299">
    <property type="component" value="Unassembled WGS sequence"/>
</dbReference>
<reference evidence="1 2" key="1">
    <citation type="journal article" date="2024" name="Plant Biotechnol. J.">
        <title>Dendrobium thyrsiflorum genome and its molecular insights into genes involved in important horticultural traits.</title>
        <authorList>
            <person name="Chen B."/>
            <person name="Wang J.Y."/>
            <person name="Zheng P.J."/>
            <person name="Li K.L."/>
            <person name="Liang Y.M."/>
            <person name="Chen X.F."/>
            <person name="Zhang C."/>
            <person name="Zhao X."/>
            <person name="He X."/>
            <person name="Zhang G.Q."/>
            <person name="Liu Z.J."/>
            <person name="Xu Q."/>
        </authorList>
    </citation>
    <scope>NUCLEOTIDE SEQUENCE [LARGE SCALE GENOMIC DNA]</scope>
    <source>
        <strain evidence="1">GZMU011</strain>
    </source>
</reference>
<name>A0ABD0U421_DENTH</name>
<protein>
    <submittedName>
        <fullName evidence="1">Uncharacterized protein</fullName>
    </submittedName>
</protein>